<dbReference type="Gene3D" id="1.10.10.2910">
    <property type="match status" value="1"/>
</dbReference>
<name>A0A0L0ES84_9GAMM</name>
<dbReference type="Pfam" id="PF06114">
    <property type="entry name" value="Peptidase_M78"/>
    <property type="match status" value="1"/>
</dbReference>
<evidence type="ECO:0000313" key="2">
    <source>
        <dbReference type="EMBL" id="ALU44489.1"/>
    </source>
</evidence>
<dbReference type="InterPro" id="IPR010359">
    <property type="entry name" value="IrrE_HExxH"/>
</dbReference>
<dbReference type="PATRIC" id="fig|43658.6.peg.5492"/>
<protein>
    <submittedName>
        <fullName evidence="3">Toxin</fullName>
    </submittedName>
</protein>
<reference evidence="3" key="2">
    <citation type="submission" date="2015-07" db="EMBL/GenBank/DDBJ databases">
        <title>MeaNS - Measles Nucleotide Surveillance Program.</title>
        <authorList>
            <person name="Tran T."/>
            <person name="Druce J."/>
        </authorList>
    </citation>
    <scope>NUCLEOTIDE SEQUENCE</scope>
    <source>
        <strain evidence="3">OCN096</strain>
    </source>
</reference>
<dbReference type="EMBL" id="LFZX01000085">
    <property type="protein sequence ID" value="KNC67220.1"/>
    <property type="molecule type" value="Genomic_DNA"/>
</dbReference>
<dbReference type="KEGG" id="prr:AT705_17065"/>
<evidence type="ECO:0000313" key="4">
    <source>
        <dbReference type="Proteomes" id="UP000036850"/>
    </source>
</evidence>
<evidence type="ECO:0000259" key="1">
    <source>
        <dbReference type="Pfam" id="PF06114"/>
    </source>
</evidence>
<dbReference type="Proteomes" id="UP000036850">
    <property type="component" value="Unassembled WGS sequence"/>
</dbReference>
<reference evidence="4" key="1">
    <citation type="submission" date="2015-07" db="EMBL/GenBank/DDBJ databases">
        <title>Draft genome sequence of a Pseudoalteromonas rubra strain, OCN096, isolated from Kaneohe Bay, Oahu, Hawaii.</title>
        <authorList>
            <person name="Beurmann S."/>
            <person name="Ushijima B."/>
            <person name="Belcaid M."/>
            <person name="Callahan S.M."/>
            <person name="Aeby G.S."/>
        </authorList>
    </citation>
    <scope>NUCLEOTIDE SEQUENCE [LARGE SCALE GENOMIC DNA]</scope>
    <source>
        <strain evidence="4">OCN096</strain>
    </source>
</reference>
<dbReference type="AlphaFoldDB" id="A0A0L0ES84"/>
<evidence type="ECO:0000313" key="3">
    <source>
        <dbReference type="EMBL" id="KNC67220.1"/>
    </source>
</evidence>
<organism evidence="3 4">
    <name type="scientific">Pseudoalteromonas rubra</name>
    <dbReference type="NCBI Taxonomy" id="43658"/>
    <lineage>
        <taxon>Bacteria</taxon>
        <taxon>Pseudomonadati</taxon>
        <taxon>Pseudomonadota</taxon>
        <taxon>Gammaproteobacteria</taxon>
        <taxon>Alteromonadales</taxon>
        <taxon>Pseudoalteromonadaceae</taxon>
        <taxon>Pseudoalteromonas</taxon>
    </lineage>
</organism>
<sequence length="172" mass="19342">MVRSIGGLSVLDPRNEAQKVLSRLWCDSQFPVDPVTICKSLGLEVVEMALPDKVSGALIKEAGVDPVIVLHQDDHLNRKRFSCAHELGHYISRIESDNTDKEYEYIDLRGPSASTGEDEEEVFANQFAANLLMPNEEVKRLHRKKVAHFEMAIHFGVSVEALKYKLNALELL</sequence>
<dbReference type="OrthoDB" id="9794834at2"/>
<dbReference type="Proteomes" id="UP000069015">
    <property type="component" value="Chromosome 1"/>
</dbReference>
<dbReference type="InterPro" id="IPR052345">
    <property type="entry name" value="Rad_response_metalloprotease"/>
</dbReference>
<evidence type="ECO:0000313" key="5">
    <source>
        <dbReference type="Proteomes" id="UP000069015"/>
    </source>
</evidence>
<dbReference type="EMBL" id="CP013611">
    <property type="protein sequence ID" value="ALU44489.1"/>
    <property type="molecule type" value="Genomic_DNA"/>
</dbReference>
<dbReference type="PANTHER" id="PTHR43236">
    <property type="entry name" value="ANTITOXIN HIGA1"/>
    <property type="match status" value="1"/>
</dbReference>
<proteinExistence type="predicted"/>
<gene>
    <name evidence="3" type="ORF">AC626_12115</name>
    <name evidence="2" type="ORF">AT705_17065</name>
</gene>
<accession>A0A0L0ES84</accession>
<dbReference type="PANTHER" id="PTHR43236:SF1">
    <property type="entry name" value="BLL7220 PROTEIN"/>
    <property type="match status" value="1"/>
</dbReference>
<reference evidence="2 5" key="3">
    <citation type="submission" date="2015-12" db="EMBL/GenBank/DDBJ databases">
        <title>Complete genome sequence of Pseudoalteromonas rubra SCSIO 6842, harboring a conjugative plasmid.</title>
        <authorList>
            <person name="Li B."/>
            <person name="Wang X."/>
        </authorList>
    </citation>
    <scope>NUCLEOTIDE SEQUENCE [LARGE SCALE GENOMIC DNA]</scope>
    <source>
        <strain evidence="2 5">SCSIO 6842</strain>
    </source>
</reference>
<feature type="domain" description="IrrE N-terminal-like" evidence="1">
    <location>
        <begin position="38"/>
        <end position="167"/>
    </location>
</feature>